<feature type="region of interest" description="Disordered" evidence="1">
    <location>
        <begin position="94"/>
        <end position="165"/>
    </location>
</feature>
<sequence length="269" mass="28309">MAENYSALQKTMKNGSYKRLPFLDVFHFFGSQHLQFFILSFYHSTRAAKQLPVLASELPAPPAVATAATEDAMVGSGSRLGLLGVERALLGAGGCGGDPSLRRRSRRRAAMRSSGLPAGDGGAEPRRQTQAWRSSASAGEMGGVARPSSSPTASPHRPQIHRPPYRARTPAMYGAVHSSVKPQHSHATSSSSSTSAIISLSMSSAPIPSSISENAHLAADRRRVLPLSGFPVVAVGASASARFHPGPRPPPPSFSVDQQRVIGDAHAAF</sequence>
<dbReference type="AlphaFoldDB" id="A0A4U6WD84"/>
<feature type="compositionally biased region" description="Polar residues" evidence="1">
    <location>
        <begin position="128"/>
        <end position="137"/>
    </location>
</feature>
<name>A0A4U6WD84_SETVI</name>
<reference evidence="2" key="1">
    <citation type="submission" date="2019-03" db="EMBL/GenBank/DDBJ databases">
        <title>WGS assembly of Setaria viridis.</title>
        <authorList>
            <person name="Huang P."/>
            <person name="Jenkins J."/>
            <person name="Grimwood J."/>
            <person name="Barry K."/>
            <person name="Healey A."/>
            <person name="Mamidi S."/>
            <person name="Sreedasyam A."/>
            <person name="Shu S."/>
            <person name="Feldman M."/>
            <person name="Wu J."/>
            <person name="Yu Y."/>
            <person name="Chen C."/>
            <person name="Johnson J."/>
            <person name="Rokhsar D."/>
            <person name="Baxter I."/>
            <person name="Schmutz J."/>
            <person name="Brutnell T."/>
            <person name="Kellogg E."/>
        </authorList>
    </citation>
    <scope>NUCLEOTIDE SEQUENCE [LARGE SCALE GENOMIC DNA]</scope>
</reference>
<dbReference type="Gramene" id="TKW35787">
    <property type="protein sequence ID" value="TKW35787"/>
    <property type="gene ID" value="SEVIR_2G397500v2"/>
</dbReference>
<evidence type="ECO:0000313" key="2">
    <source>
        <dbReference type="EMBL" id="TKW35787.1"/>
    </source>
</evidence>
<accession>A0A4U6WD84</accession>
<evidence type="ECO:0000313" key="3">
    <source>
        <dbReference type="Proteomes" id="UP000298652"/>
    </source>
</evidence>
<dbReference type="Proteomes" id="UP000298652">
    <property type="component" value="Chromosome 2"/>
</dbReference>
<evidence type="ECO:0000256" key="1">
    <source>
        <dbReference type="SAM" id="MobiDB-lite"/>
    </source>
</evidence>
<protein>
    <submittedName>
        <fullName evidence="2">Uncharacterized protein</fullName>
    </submittedName>
</protein>
<keyword evidence="3" id="KW-1185">Reference proteome</keyword>
<proteinExistence type="predicted"/>
<dbReference type="EMBL" id="CM016553">
    <property type="protein sequence ID" value="TKW35787.1"/>
    <property type="molecule type" value="Genomic_DNA"/>
</dbReference>
<gene>
    <name evidence="2" type="ORF">SEVIR_2G397500v2</name>
</gene>
<organism evidence="2 3">
    <name type="scientific">Setaria viridis</name>
    <name type="common">Green bristlegrass</name>
    <name type="synonym">Setaria italica subsp. viridis</name>
    <dbReference type="NCBI Taxonomy" id="4556"/>
    <lineage>
        <taxon>Eukaryota</taxon>
        <taxon>Viridiplantae</taxon>
        <taxon>Streptophyta</taxon>
        <taxon>Embryophyta</taxon>
        <taxon>Tracheophyta</taxon>
        <taxon>Spermatophyta</taxon>
        <taxon>Magnoliopsida</taxon>
        <taxon>Liliopsida</taxon>
        <taxon>Poales</taxon>
        <taxon>Poaceae</taxon>
        <taxon>PACMAD clade</taxon>
        <taxon>Panicoideae</taxon>
        <taxon>Panicodae</taxon>
        <taxon>Paniceae</taxon>
        <taxon>Cenchrinae</taxon>
        <taxon>Setaria</taxon>
    </lineage>
</organism>